<evidence type="ECO:0000256" key="5">
    <source>
        <dbReference type="ARBA" id="ARBA00022692"/>
    </source>
</evidence>
<comment type="similarity">
    <text evidence="11 12">Belongs to the TonB-dependent receptor family.</text>
</comment>
<dbReference type="SUPFAM" id="SSF56935">
    <property type="entry name" value="Porins"/>
    <property type="match status" value="1"/>
</dbReference>
<dbReference type="PANTHER" id="PTHR32552">
    <property type="entry name" value="FERRICHROME IRON RECEPTOR-RELATED"/>
    <property type="match status" value="1"/>
</dbReference>
<evidence type="ECO:0000256" key="13">
    <source>
        <dbReference type="SAM" id="SignalP"/>
    </source>
</evidence>
<evidence type="ECO:0000256" key="4">
    <source>
        <dbReference type="ARBA" id="ARBA00022496"/>
    </source>
</evidence>
<keyword evidence="3 11" id="KW-1134">Transmembrane beta strand</keyword>
<keyword evidence="9 11" id="KW-0472">Membrane</keyword>
<evidence type="ECO:0000256" key="9">
    <source>
        <dbReference type="ARBA" id="ARBA00023136"/>
    </source>
</evidence>
<keyword evidence="5 11" id="KW-0812">Transmembrane</keyword>
<evidence type="ECO:0000256" key="1">
    <source>
        <dbReference type="ARBA" id="ARBA00004571"/>
    </source>
</evidence>
<evidence type="ECO:0000313" key="16">
    <source>
        <dbReference type="EMBL" id="MFC3174026.1"/>
    </source>
</evidence>
<dbReference type="PROSITE" id="PS52016">
    <property type="entry name" value="TONB_DEPENDENT_REC_3"/>
    <property type="match status" value="1"/>
</dbReference>
<keyword evidence="13" id="KW-0732">Signal</keyword>
<dbReference type="InterPro" id="IPR000531">
    <property type="entry name" value="Beta-barrel_TonB"/>
</dbReference>
<feature type="domain" description="TonB-dependent receptor-like beta-barrel" evidence="14">
    <location>
        <begin position="335"/>
        <end position="807"/>
    </location>
</feature>
<evidence type="ECO:0000256" key="3">
    <source>
        <dbReference type="ARBA" id="ARBA00022452"/>
    </source>
</evidence>
<keyword evidence="16" id="KW-0675">Receptor</keyword>
<dbReference type="Pfam" id="PF07715">
    <property type="entry name" value="Plug"/>
    <property type="match status" value="1"/>
</dbReference>
<accession>A0ABV7IS34</accession>
<keyword evidence="7" id="KW-0406">Ion transport</keyword>
<protein>
    <submittedName>
        <fullName evidence="16">TonB-dependent receptor</fullName>
    </submittedName>
</protein>
<organism evidence="16 17">
    <name type="scientific">Novosphingobium bradum</name>
    <dbReference type="NCBI Taxonomy" id="1737444"/>
    <lineage>
        <taxon>Bacteria</taxon>
        <taxon>Pseudomonadati</taxon>
        <taxon>Pseudomonadota</taxon>
        <taxon>Alphaproteobacteria</taxon>
        <taxon>Sphingomonadales</taxon>
        <taxon>Sphingomonadaceae</taxon>
        <taxon>Novosphingobium</taxon>
    </lineage>
</organism>
<feature type="chain" id="PRO_5045416282" evidence="13">
    <location>
        <begin position="27"/>
        <end position="863"/>
    </location>
</feature>
<name>A0ABV7IS34_9SPHN</name>
<proteinExistence type="inferred from homology"/>
<evidence type="ECO:0000256" key="6">
    <source>
        <dbReference type="ARBA" id="ARBA00023004"/>
    </source>
</evidence>
<evidence type="ECO:0000256" key="10">
    <source>
        <dbReference type="ARBA" id="ARBA00023237"/>
    </source>
</evidence>
<keyword evidence="8 12" id="KW-0798">TonB box</keyword>
<dbReference type="Gene3D" id="2.170.130.10">
    <property type="entry name" value="TonB-dependent receptor, plug domain"/>
    <property type="match status" value="1"/>
</dbReference>
<reference evidence="17" key="1">
    <citation type="journal article" date="2019" name="Int. J. Syst. Evol. Microbiol.">
        <title>The Global Catalogue of Microorganisms (GCM) 10K type strain sequencing project: providing services to taxonomists for standard genome sequencing and annotation.</title>
        <authorList>
            <consortium name="The Broad Institute Genomics Platform"/>
            <consortium name="The Broad Institute Genome Sequencing Center for Infectious Disease"/>
            <person name="Wu L."/>
            <person name="Ma J."/>
        </authorList>
    </citation>
    <scope>NUCLEOTIDE SEQUENCE [LARGE SCALE GENOMIC DNA]</scope>
    <source>
        <strain evidence="17">KCTC 42984</strain>
    </source>
</reference>
<dbReference type="InterPro" id="IPR012910">
    <property type="entry name" value="Plug_dom"/>
</dbReference>
<comment type="caution">
    <text evidence="16">The sequence shown here is derived from an EMBL/GenBank/DDBJ whole genome shotgun (WGS) entry which is preliminary data.</text>
</comment>
<keyword evidence="17" id="KW-1185">Reference proteome</keyword>
<evidence type="ECO:0000256" key="11">
    <source>
        <dbReference type="PROSITE-ProRule" id="PRU01360"/>
    </source>
</evidence>
<gene>
    <name evidence="16" type="ORF">ACFOD9_07180</name>
</gene>
<dbReference type="Pfam" id="PF00593">
    <property type="entry name" value="TonB_dep_Rec_b-barrel"/>
    <property type="match status" value="1"/>
</dbReference>
<evidence type="ECO:0000313" key="17">
    <source>
        <dbReference type="Proteomes" id="UP001595604"/>
    </source>
</evidence>
<evidence type="ECO:0000256" key="8">
    <source>
        <dbReference type="ARBA" id="ARBA00023077"/>
    </source>
</evidence>
<evidence type="ECO:0000256" key="2">
    <source>
        <dbReference type="ARBA" id="ARBA00022448"/>
    </source>
</evidence>
<dbReference type="InterPro" id="IPR037066">
    <property type="entry name" value="Plug_dom_sf"/>
</dbReference>
<sequence>MNSVYLRALLCASSAVAALSAVSAQAQGTPAPAATAPAADAAPVRRQDDMSDIIVTARRVEERLQDVPISITVFNQDQLAQRNVATATDLAKYTPSLQVDNRFGPNGATFAIRGFRQDLRTTASVGVFFADVVAPRAGNAGSPAGDGAGPGSFFDLQNVQVLKGPQGTLFGRNTTGGSILLVPQKPKDKFEGYVEGTYGNYDQKRIEAVINLPLSDVARFRVGVDWNDRKGYIHNISGIGPEDFGNLHYIAARASLVVDLSPSLENYTIVSYASSHDNGPLPKTTLTVSGPNCAFSPPASSALTLASVLGQFSCQRMARETATGEFYVGSNIEADPKLDQRTWQIINTTTLQVNDNLRLKNILSYSEVAGRTQSELFGGFYTVPATVQLTSTFSRPTGALEGRTFNFARSYSIPHGNTTDQRNVTWEFQIQGNSGDRLTYQAGAYYENSTPNSYTGSQTPIFASCSDLTNFVCTDVPGLLLGNRIGNVNYNNAIVSLRDIGLYAQATYAITDQLKLTGGFRYTWDRTLANAIQFITYFNSNGSDGVRGANGLQLAAGTPLPSPLRVCTIPGSDADCRIIARQDSKAPTWLLNLDYKPIEDVLLYAKYARGYRQGAVSYNAPPPYNIFKPERVDSYEVGLKSSFHGAISGTLNIAAFWNNFANQQLSGRLQASNGAAAATLAIVNAGKSRIRGLEVEAGISPFEGFSLQGNYAYIDAKVLAVNFVPGPVSGSPYDIFIPPVVAGGELPQTPKHKFSATASYRLPIDEAAGNLSVSATYTWTDHYIYDRNAGPLGIVPSFGLLNLNATWKGIAGSPIDAAVFATNVTGKKYFNTVFDSRTSAGFVSQQYGEPRFYGIRIKYNFGS</sequence>
<dbReference type="InterPro" id="IPR036942">
    <property type="entry name" value="Beta-barrel_TonB_sf"/>
</dbReference>
<dbReference type="PANTHER" id="PTHR32552:SF81">
    <property type="entry name" value="TONB-DEPENDENT OUTER MEMBRANE RECEPTOR"/>
    <property type="match status" value="1"/>
</dbReference>
<dbReference type="RefSeq" id="WP_379509402.1">
    <property type="nucleotide sequence ID" value="NZ_JBHRTQ010000007.1"/>
</dbReference>
<keyword evidence="6" id="KW-0408">Iron</keyword>
<dbReference type="EMBL" id="JBHRTQ010000007">
    <property type="protein sequence ID" value="MFC3174026.1"/>
    <property type="molecule type" value="Genomic_DNA"/>
</dbReference>
<feature type="domain" description="TonB-dependent receptor plug" evidence="15">
    <location>
        <begin position="64"/>
        <end position="177"/>
    </location>
</feature>
<keyword evidence="10 11" id="KW-0998">Cell outer membrane</keyword>
<keyword evidence="2 11" id="KW-0813">Transport</keyword>
<evidence type="ECO:0000259" key="15">
    <source>
        <dbReference type="Pfam" id="PF07715"/>
    </source>
</evidence>
<dbReference type="Proteomes" id="UP001595604">
    <property type="component" value="Unassembled WGS sequence"/>
</dbReference>
<keyword evidence="4" id="KW-0410">Iron transport</keyword>
<feature type="signal peptide" evidence="13">
    <location>
        <begin position="1"/>
        <end position="26"/>
    </location>
</feature>
<evidence type="ECO:0000256" key="7">
    <source>
        <dbReference type="ARBA" id="ARBA00023065"/>
    </source>
</evidence>
<comment type="subcellular location">
    <subcellularLocation>
        <location evidence="1 11">Cell outer membrane</location>
        <topology evidence="1 11">Multi-pass membrane protein</topology>
    </subcellularLocation>
</comment>
<evidence type="ECO:0000256" key="12">
    <source>
        <dbReference type="RuleBase" id="RU003357"/>
    </source>
</evidence>
<evidence type="ECO:0000259" key="14">
    <source>
        <dbReference type="Pfam" id="PF00593"/>
    </source>
</evidence>
<dbReference type="Gene3D" id="2.40.170.20">
    <property type="entry name" value="TonB-dependent receptor, beta-barrel domain"/>
    <property type="match status" value="1"/>
</dbReference>
<dbReference type="InterPro" id="IPR039426">
    <property type="entry name" value="TonB-dep_rcpt-like"/>
</dbReference>